<organism evidence="10 11">
    <name type="scientific">Sphingobacterium nematocida</name>
    <dbReference type="NCBI Taxonomy" id="1513896"/>
    <lineage>
        <taxon>Bacteria</taxon>
        <taxon>Pseudomonadati</taxon>
        <taxon>Bacteroidota</taxon>
        <taxon>Sphingobacteriia</taxon>
        <taxon>Sphingobacteriales</taxon>
        <taxon>Sphingobacteriaceae</taxon>
        <taxon>Sphingobacterium</taxon>
    </lineage>
</organism>
<reference evidence="11" key="1">
    <citation type="submission" date="2017-02" db="EMBL/GenBank/DDBJ databases">
        <authorList>
            <person name="Varghese N."/>
            <person name="Submissions S."/>
        </authorList>
    </citation>
    <scope>NUCLEOTIDE SEQUENCE [LARGE SCALE GENOMIC DNA]</scope>
    <source>
        <strain evidence="11">DSM 24091</strain>
    </source>
</reference>
<keyword evidence="11" id="KW-1185">Reference proteome</keyword>
<dbReference type="AlphaFoldDB" id="A0A1T5GAU6"/>
<keyword evidence="9" id="KW-0732">Signal</keyword>
<keyword evidence="4" id="KW-0602">Photosynthesis</keyword>
<feature type="signal peptide" evidence="9">
    <location>
        <begin position="1"/>
        <end position="26"/>
    </location>
</feature>
<dbReference type="NCBIfam" id="NF033196">
    <property type="entry name" value="c_type_nonphoto"/>
    <property type="match status" value="1"/>
</dbReference>
<gene>
    <name evidence="10" type="ORF">SAMN05660841_03907</name>
</gene>
<dbReference type="Proteomes" id="UP000190150">
    <property type="component" value="Unassembled WGS sequence"/>
</dbReference>
<dbReference type="SUPFAM" id="SSF48695">
    <property type="entry name" value="Multiheme cytochromes"/>
    <property type="match status" value="1"/>
</dbReference>
<keyword evidence="7" id="KW-0249">Electron transport</keyword>
<dbReference type="GO" id="GO:0030077">
    <property type="term" value="C:plasma membrane light-harvesting complex"/>
    <property type="evidence" value="ECO:0007669"/>
    <property type="project" value="InterPro"/>
</dbReference>
<dbReference type="RefSeq" id="WP_079645556.1">
    <property type="nucleotide sequence ID" value="NZ_FUZF01000023.1"/>
</dbReference>
<dbReference type="InterPro" id="IPR003158">
    <property type="entry name" value="Photosyn_RC_cyt_c-su"/>
</dbReference>
<dbReference type="GO" id="GO:0020037">
    <property type="term" value="F:heme binding"/>
    <property type="evidence" value="ECO:0007669"/>
    <property type="project" value="InterPro"/>
</dbReference>
<proteinExistence type="predicted"/>
<dbReference type="GO" id="GO:0005506">
    <property type="term" value="F:iron ion binding"/>
    <property type="evidence" value="ECO:0007669"/>
    <property type="project" value="InterPro"/>
</dbReference>
<name>A0A1T5GAU6_9SPHI</name>
<dbReference type="STRING" id="1513896.SAMN05660841_03907"/>
<dbReference type="Pfam" id="PF02276">
    <property type="entry name" value="CytoC_RC"/>
    <property type="match status" value="1"/>
</dbReference>
<evidence type="ECO:0000256" key="2">
    <source>
        <dbReference type="ARBA" id="ARBA00015978"/>
    </source>
</evidence>
<keyword evidence="3" id="KW-0813">Transport</keyword>
<evidence type="ECO:0000256" key="3">
    <source>
        <dbReference type="ARBA" id="ARBA00022448"/>
    </source>
</evidence>
<dbReference type="GO" id="GO:0019684">
    <property type="term" value="P:photosynthesis, light reaction"/>
    <property type="evidence" value="ECO:0007669"/>
    <property type="project" value="InterPro"/>
</dbReference>
<evidence type="ECO:0000313" key="11">
    <source>
        <dbReference type="Proteomes" id="UP000190150"/>
    </source>
</evidence>
<evidence type="ECO:0000256" key="6">
    <source>
        <dbReference type="ARBA" id="ARBA00022723"/>
    </source>
</evidence>
<dbReference type="GO" id="GO:0009055">
    <property type="term" value="F:electron transfer activity"/>
    <property type="evidence" value="ECO:0007669"/>
    <property type="project" value="InterPro"/>
</dbReference>
<dbReference type="EMBL" id="FUZF01000023">
    <property type="protein sequence ID" value="SKC05538.1"/>
    <property type="molecule type" value="Genomic_DNA"/>
</dbReference>
<dbReference type="InterPro" id="IPR036280">
    <property type="entry name" value="Multihaem_cyt_sf"/>
</dbReference>
<evidence type="ECO:0000256" key="1">
    <source>
        <dbReference type="ARBA" id="ARBA00003196"/>
    </source>
</evidence>
<evidence type="ECO:0000256" key="8">
    <source>
        <dbReference type="ARBA" id="ARBA00023004"/>
    </source>
</evidence>
<keyword evidence="5" id="KW-0349">Heme</keyword>
<sequence>MINRTKFLMLSGIAAVVFTISAFTQAPTTVQTEGPKNLKVLPKNVSHEELEKVMKGFNAALGVKCNFCHAPKSNGEKGLDFASDENPHKNIAREMMKMTNKINKKYFKHEHAGVIQNITCETCHNGNKEPKTVSLQP</sequence>
<feature type="chain" id="PRO_5010564077" description="Photosynthetic reaction center cytochrome c subunit" evidence="9">
    <location>
        <begin position="27"/>
        <end position="137"/>
    </location>
</feature>
<dbReference type="InterPro" id="IPR023119">
    <property type="entry name" value="Multihaem_cyt_PRC_cyt_su-like"/>
</dbReference>
<keyword evidence="8" id="KW-0408">Iron</keyword>
<evidence type="ECO:0000256" key="4">
    <source>
        <dbReference type="ARBA" id="ARBA00022531"/>
    </source>
</evidence>
<evidence type="ECO:0000313" key="10">
    <source>
        <dbReference type="EMBL" id="SKC05538.1"/>
    </source>
</evidence>
<evidence type="ECO:0000256" key="7">
    <source>
        <dbReference type="ARBA" id="ARBA00022982"/>
    </source>
</evidence>
<comment type="function">
    <text evidence="1">The reaction center of purple bacteria contains a tightly bound cytochrome molecule which re-reduces the photo oxidized primary electron donor.</text>
</comment>
<evidence type="ECO:0000256" key="9">
    <source>
        <dbReference type="SAM" id="SignalP"/>
    </source>
</evidence>
<evidence type="ECO:0000256" key="5">
    <source>
        <dbReference type="ARBA" id="ARBA00022617"/>
    </source>
</evidence>
<accession>A0A1T5GAU6</accession>
<keyword evidence="6" id="KW-0479">Metal-binding</keyword>
<protein>
    <recommendedName>
        <fullName evidence="2">Photosynthetic reaction center cytochrome c subunit</fullName>
    </recommendedName>
</protein>
<dbReference type="Gene3D" id="1.10.468.10">
    <property type="entry name" value="Photosynthetic Reaction Center, subunit C, domain 2"/>
    <property type="match status" value="1"/>
</dbReference>